<organism evidence="2 3">
    <name type="scientific">Scleropages formosus</name>
    <name type="common">Asian bonytongue</name>
    <name type="synonym">Osteoglossum formosum</name>
    <dbReference type="NCBI Taxonomy" id="113540"/>
    <lineage>
        <taxon>Eukaryota</taxon>
        <taxon>Metazoa</taxon>
        <taxon>Chordata</taxon>
        <taxon>Craniata</taxon>
        <taxon>Vertebrata</taxon>
        <taxon>Euteleostomi</taxon>
        <taxon>Actinopterygii</taxon>
        <taxon>Neopterygii</taxon>
        <taxon>Teleostei</taxon>
        <taxon>Osteoglossocephala</taxon>
        <taxon>Osteoglossomorpha</taxon>
        <taxon>Osteoglossiformes</taxon>
        <taxon>Osteoglossidae</taxon>
        <taxon>Scleropages</taxon>
    </lineage>
</organism>
<dbReference type="Proteomes" id="UP000034805">
    <property type="component" value="Unassembled WGS sequence"/>
</dbReference>
<feature type="domain" description="MAM" evidence="1">
    <location>
        <begin position="15"/>
        <end position="41"/>
    </location>
</feature>
<evidence type="ECO:0000259" key="1">
    <source>
        <dbReference type="PROSITE" id="PS50060"/>
    </source>
</evidence>
<dbReference type="AlphaFoldDB" id="A0A0P7W6F3"/>
<evidence type="ECO:0000313" key="3">
    <source>
        <dbReference type="Proteomes" id="UP000034805"/>
    </source>
</evidence>
<proteinExistence type="predicted"/>
<dbReference type="GO" id="GO:0016020">
    <property type="term" value="C:membrane"/>
    <property type="evidence" value="ECO:0007669"/>
    <property type="project" value="InterPro"/>
</dbReference>
<name>A0A0P7W6F3_SCLFO</name>
<feature type="non-terminal residue" evidence="2">
    <location>
        <position position="80"/>
    </location>
</feature>
<gene>
    <name evidence="2" type="ORF">Z043_123924</name>
</gene>
<dbReference type="InterPro" id="IPR000998">
    <property type="entry name" value="MAM_dom"/>
</dbReference>
<dbReference type="PROSITE" id="PS50060">
    <property type="entry name" value="MAM_2"/>
    <property type="match status" value="1"/>
</dbReference>
<protein>
    <recommendedName>
        <fullName evidence="1">MAM domain-containing protein</fullName>
    </recommendedName>
</protein>
<reference evidence="2 3" key="1">
    <citation type="submission" date="2015-08" db="EMBL/GenBank/DDBJ databases">
        <title>The genome of the Asian arowana (Scleropages formosus).</title>
        <authorList>
            <person name="Tan M.H."/>
            <person name="Gan H.M."/>
            <person name="Croft L.J."/>
            <person name="Austin C.M."/>
        </authorList>
    </citation>
    <scope>NUCLEOTIDE SEQUENCE [LARGE SCALE GENOMIC DNA]</scope>
    <source>
        <strain evidence="2">Aro1</strain>
    </source>
</reference>
<comment type="caution">
    <text evidence="2">The sequence shown here is derived from an EMBL/GenBank/DDBJ whole genome shotgun (WGS) entry which is preliminary data.</text>
</comment>
<dbReference type="EMBL" id="JARO02014305">
    <property type="protein sequence ID" value="KPP58266.1"/>
    <property type="molecule type" value="Genomic_DNA"/>
</dbReference>
<accession>A0A0P7W6F3</accession>
<dbReference type="Gene3D" id="2.60.120.200">
    <property type="match status" value="1"/>
</dbReference>
<sequence length="80" mass="8814">VMLTLASTCSHVTAVGCTFDEDSDPSLCEYSQGEDDDFDWQLIRTYNSAHANTDLLHALINTVMVLLVPVEVVNYATFVS</sequence>
<feature type="non-terminal residue" evidence="2">
    <location>
        <position position="1"/>
    </location>
</feature>
<evidence type="ECO:0000313" key="2">
    <source>
        <dbReference type="EMBL" id="KPP58266.1"/>
    </source>
</evidence>